<evidence type="ECO:0000256" key="8">
    <source>
        <dbReference type="ARBA" id="ARBA00023198"/>
    </source>
</evidence>
<evidence type="ECO:0000256" key="4">
    <source>
        <dbReference type="ARBA" id="ARBA00022514"/>
    </source>
</evidence>
<evidence type="ECO:0000256" key="9">
    <source>
        <dbReference type="RuleBase" id="RU361150"/>
    </source>
</evidence>
<keyword evidence="4 9" id="KW-0202">Cytokine</keyword>
<reference evidence="11" key="2">
    <citation type="submission" date="2025-09" db="UniProtKB">
        <authorList>
            <consortium name="Ensembl"/>
        </authorList>
    </citation>
    <scope>IDENTIFICATION</scope>
</reference>
<dbReference type="GO" id="GO:0070098">
    <property type="term" value="P:chemokine-mediated signaling pathway"/>
    <property type="evidence" value="ECO:0007669"/>
    <property type="project" value="TreeGrafter"/>
</dbReference>
<reference evidence="11" key="1">
    <citation type="submission" date="2025-08" db="UniProtKB">
        <authorList>
            <consortium name="Ensembl"/>
        </authorList>
    </citation>
    <scope>IDENTIFICATION</scope>
</reference>
<evidence type="ECO:0000256" key="3">
    <source>
        <dbReference type="ARBA" id="ARBA00022500"/>
    </source>
</evidence>
<dbReference type="SUPFAM" id="SSF54117">
    <property type="entry name" value="Interleukin 8-like chemokines"/>
    <property type="match status" value="1"/>
</dbReference>
<sequence>MKISAALLCLLLTAASISPQELAGPDSVSTPVTCCYMVTRKMIPIQRLKSYRIASFCPQVAVILKTKQNGEVCANPTEKWVKHSVMLLDQKSHALQP</sequence>
<dbReference type="InterPro" id="IPR001811">
    <property type="entry name" value="Chemokine_IL8-like_dom"/>
</dbReference>
<keyword evidence="12" id="KW-1185">Reference proteome</keyword>
<dbReference type="Proteomes" id="UP000694381">
    <property type="component" value="Unassembled WGS sequence"/>
</dbReference>
<comment type="similarity">
    <text evidence="2 9">Belongs to the intercrine beta (chemokine CC) family.</text>
</comment>
<accession>A0A8C6QMW2</accession>
<dbReference type="PROSITE" id="PS00472">
    <property type="entry name" value="SMALL_CYTOKINES_CC"/>
    <property type="match status" value="1"/>
</dbReference>
<dbReference type="InterPro" id="IPR036048">
    <property type="entry name" value="Interleukin_8-like_sf"/>
</dbReference>
<evidence type="ECO:0000256" key="7">
    <source>
        <dbReference type="ARBA" id="ARBA00023157"/>
    </source>
</evidence>
<dbReference type="GO" id="GO:0048020">
    <property type="term" value="F:CCR chemokine receptor binding"/>
    <property type="evidence" value="ECO:0007669"/>
    <property type="project" value="TreeGrafter"/>
</dbReference>
<comment type="subcellular location">
    <subcellularLocation>
        <location evidence="1 9">Secreted</location>
    </subcellularLocation>
</comment>
<dbReference type="InterPro" id="IPR000827">
    <property type="entry name" value="Chemokine_CC_CS"/>
</dbReference>
<keyword evidence="8" id="KW-0395">Inflammatory response</keyword>
<feature type="domain" description="Chemokine interleukin-8-like" evidence="10">
    <location>
        <begin position="31"/>
        <end position="88"/>
    </location>
</feature>
<dbReference type="GO" id="GO:0006954">
    <property type="term" value="P:inflammatory response"/>
    <property type="evidence" value="ECO:0007669"/>
    <property type="project" value="UniProtKB-KW"/>
</dbReference>
<dbReference type="AlphaFoldDB" id="A0A8C6QMW2"/>
<keyword evidence="5 9" id="KW-0964">Secreted</keyword>
<keyword evidence="7" id="KW-1015">Disulfide bond</keyword>
<feature type="chain" id="PRO_5034718098" description="C-C motif chemokine" evidence="9">
    <location>
        <begin position="20"/>
        <end position="97"/>
    </location>
</feature>
<dbReference type="PANTHER" id="PTHR12015">
    <property type="entry name" value="SMALL INDUCIBLE CYTOKINE A"/>
    <property type="match status" value="1"/>
</dbReference>
<proteinExistence type="inferred from homology"/>
<dbReference type="SMART" id="SM00199">
    <property type="entry name" value="SCY"/>
    <property type="match status" value="1"/>
</dbReference>
<evidence type="ECO:0000313" key="12">
    <source>
        <dbReference type="Proteomes" id="UP000694381"/>
    </source>
</evidence>
<evidence type="ECO:0000259" key="10">
    <source>
        <dbReference type="SMART" id="SM00199"/>
    </source>
</evidence>
<dbReference type="PANTHER" id="PTHR12015:SF209">
    <property type="entry name" value="C-C MOTIF CHEMOKINE 8"/>
    <property type="match status" value="1"/>
</dbReference>
<dbReference type="OMA" id="NGEVCAN"/>
<evidence type="ECO:0000313" key="11">
    <source>
        <dbReference type="Ensembl" id="ENSNGAP00000005652.1"/>
    </source>
</evidence>
<dbReference type="Pfam" id="PF00048">
    <property type="entry name" value="IL8"/>
    <property type="match status" value="1"/>
</dbReference>
<dbReference type="GO" id="GO:0008009">
    <property type="term" value="F:chemokine activity"/>
    <property type="evidence" value="ECO:0007669"/>
    <property type="project" value="InterPro"/>
</dbReference>
<evidence type="ECO:0000256" key="1">
    <source>
        <dbReference type="ARBA" id="ARBA00004613"/>
    </source>
</evidence>
<evidence type="ECO:0000256" key="6">
    <source>
        <dbReference type="ARBA" id="ARBA00022729"/>
    </source>
</evidence>
<protein>
    <recommendedName>
        <fullName evidence="9">C-C motif chemokine</fullName>
    </recommendedName>
</protein>
<name>A0A8C6QMW2_NANGA</name>
<dbReference type="GO" id="GO:0005615">
    <property type="term" value="C:extracellular space"/>
    <property type="evidence" value="ECO:0007669"/>
    <property type="project" value="UniProtKB-KW"/>
</dbReference>
<organism evidence="11 12">
    <name type="scientific">Nannospalax galili</name>
    <name type="common">Northern Israeli blind subterranean mole rat</name>
    <name type="synonym">Spalax galili</name>
    <dbReference type="NCBI Taxonomy" id="1026970"/>
    <lineage>
        <taxon>Eukaryota</taxon>
        <taxon>Metazoa</taxon>
        <taxon>Chordata</taxon>
        <taxon>Craniata</taxon>
        <taxon>Vertebrata</taxon>
        <taxon>Euteleostomi</taxon>
        <taxon>Mammalia</taxon>
        <taxon>Eutheria</taxon>
        <taxon>Euarchontoglires</taxon>
        <taxon>Glires</taxon>
        <taxon>Rodentia</taxon>
        <taxon>Myomorpha</taxon>
        <taxon>Muroidea</taxon>
        <taxon>Spalacidae</taxon>
        <taxon>Spalacinae</taxon>
        <taxon>Nannospalax</taxon>
    </lineage>
</organism>
<dbReference type="GO" id="GO:0030335">
    <property type="term" value="P:positive regulation of cell migration"/>
    <property type="evidence" value="ECO:0007669"/>
    <property type="project" value="TreeGrafter"/>
</dbReference>
<dbReference type="Gene3D" id="2.40.50.40">
    <property type="match status" value="1"/>
</dbReference>
<dbReference type="GO" id="GO:0048245">
    <property type="term" value="P:eosinophil chemotaxis"/>
    <property type="evidence" value="ECO:0007669"/>
    <property type="project" value="TreeGrafter"/>
</dbReference>
<dbReference type="InterPro" id="IPR039809">
    <property type="entry name" value="Chemokine_b/g/d"/>
</dbReference>
<evidence type="ECO:0000256" key="2">
    <source>
        <dbReference type="ARBA" id="ARBA00010868"/>
    </source>
</evidence>
<dbReference type="GeneTree" id="ENSGT01130000278316"/>
<keyword evidence="3 9" id="KW-0145">Chemotaxis</keyword>
<dbReference type="FunFam" id="2.40.50.40:FF:000002">
    <property type="entry name" value="C-C motif chemokine"/>
    <property type="match status" value="1"/>
</dbReference>
<dbReference type="GO" id="GO:0061844">
    <property type="term" value="P:antimicrobial humoral immune response mediated by antimicrobial peptide"/>
    <property type="evidence" value="ECO:0007669"/>
    <property type="project" value="TreeGrafter"/>
</dbReference>
<dbReference type="CDD" id="cd00272">
    <property type="entry name" value="Chemokine_CC"/>
    <property type="match status" value="1"/>
</dbReference>
<keyword evidence="6 9" id="KW-0732">Signal</keyword>
<dbReference type="Ensembl" id="ENSNGAT00000009791.1">
    <property type="protein sequence ID" value="ENSNGAP00000005652.1"/>
    <property type="gene ID" value="ENSNGAG00000008109.1"/>
</dbReference>
<feature type="signal peptide" evidence="9">
    <location>
        <begin position="1"/>
        <end position="19"/>
    </location>
</feature>
<evidence type="ECO:0000256" key="5">
    <source>
        <dbReference type="ARBA" id="ARBA00022525"/>
    </source>
</evidence>